<evidence type="ECO:0000313" key="2">
    <source>
        <dbReference type="Proteomes" id="UP000007374"/>
    </source>
</evidence>
<evidence type="ECO:0000313" key="1">
    <source>
        <dbReference type="EMBL" id="EKF39915.1"/>
    </source>
</evidence>
<sequence length="134" mass="14768">MSASWELQTLIYGRLMADTGVQALVADRIYDRAPDGVQFPYISFGPSDVVEDDAECIIGRTETLQIDCWSRYQGGFKEVKNVADAVKKALHRYAGALSVNALVDMSVLTIRYFSDPDGMTSHAAISLEARVEES</sequence>
<dbReference type="InterPro" id="IPR053745">
    <property type="entry name" value="Viral_Tail_Comp_sf"/>
</dbReference>
<dbReference type="STRING" id="721133.SAMN05216176_12512"/>
<name>K2NKF3_9HYPH</name>
<dbReference type="InterPro" id="IPR021508">
    <property type="entry name" value="Gp17-like"/>
</dbReference>
<gene>
    <name evidence="1" type="ORF">NA8A_23524</name>
</gene>
<organism evidence="1 2">
    <name type="scientific">Nitratireductor indicus C115</name>
    <dbReference type="NCBI Taxonomy" id="1231190"/>
    <lineage>
        <taxon>Bacteria</taxon>
        <taxon>Pseudomonadati</taxon>
        <taxon>Pseudomonadota</taxon>
        <taxon>Alphaproteobacteria</taxon>
        <taxon>Hyphomicrobiales</taxon>
        <taxon>Phyllobacteriaceae</taxon>
        <taxon>Nitratireductor</taxon>
    </lineage>
</organism>
<proteinExistence type="predicted"/>
<accession>K2NKF3</accession>
<dbReference type="PATRIC" id="fig|1231190.3.peg.4839"/>
<reference evidence="1 2" key="1">
    <citation type="journal article" date="2012" name="J. Bacteriol.">
        <title>Genome Sequence of Nitratireductor indicus Type Strain C115.</title>
        <authorList>
            <person name="Lai Q."/>
            <person name="Li G."/>
            <person name="Yu Z."/>
            <person name="Shao Z."/>
        </authorList>
    </citation>
    <scope>NUCLEOTIDE SEQUENCE [LARGE SCALE GENOMIC DNA]</scope>
    <source>
        <strain evidence="1 2">C115</strain>
    </source>
</reference>
<dbReference type="AlphaFoldDB" id="K2NKF3"/>
<dbReference type="OrthoDB" id="7630456at2"/>
<dbReference type="Pfam" id="PF11367">
    <property type="entry name" value="Tail_completion_gp17"/>
    <property type="match status" value="1"/>
</dbReference>
<dbReference type="Proteomes" id="UP000007374">
    <property type="component" value="Unassembled WGS sequence"/>
</dbReference>
<protein>
    <recommendedName>
        <fullName evidence="3">DUF3168 domain-containing protein</fullName>
    </recommendedName>
</protein>
<keyword evidence="2" id="KW-1185">Reference proteome</keyword>
<dbReference type="RefSeq" id="WP_009452942.1">
    <property type="nucleotide sequence ID" value="NZ_AMSI01000034.1"/>
</dbReference>
<comment type="caution">
    <text evidence="1">The sequence shown here is derived from an EMBL/GenBank/DDBJ whole genome shotgun (WGS) entry which is preliminary data.</text>
</comment>
<dbReference type="Gene3D" id="3.30.2000.30">
    <property type="match status" value="1"/>
</dbReference>
<evidence type="ECO:0008006" key="3">
    <source>
        <dbReference type="Google" id="ProtNLM"/>
    </source>
</evidence>
<dbReference type="EMBL" id="AMSI01000034">
    <property type="protein sequence ID" value="EKF39915.1"/>
    <property type="molecule type" value="Genomic_DNA"/>
</dbReference>
<dbReference type="eggNOG" id="ENOG50331ID">
    <property type="taxonomic scope" value="Bacteria"/>
</dbReference>